<protein>
    <submittedName>
        <fullName evidence="1">Uncharacterized protein</fullName>
    </submittedName>
</protein>
<accession>A0A0F9ZFY0</accession>
<organism evidence="1 2">
    <name type="scientific">Vairimorpha ceranae</name>
    <dbReference type="NCBI Taxonomy" id="40302"/>
    <lineage>
        <taxon>Eukaryota</taxon>
        <taxon>Fungi</taxon>
        <taxon>Fungi incertae sedis</taxon>
        <taxon>Microsporidia</taxon>
        <taxon>Nosematidae</taxon>
        <taxon>Vairimorpha</taxon>
    </lineage>
</organism>
<sequence>MLRKYILYKKFILNMHIIHLYEFIREITCTTKNVIKNLAYKYINTSYKYDKLKINIINKLLEIICRMQQF</sequence>
<reference evidence="1 2" key="1">
    <citation type="journal article" date="2015" name="Environ. Microbiol.">
        <title>Genome analyses suggest the presence of polyploidy and recent human-driven expansions in eight global populations of the honeybee pathogen Nosema ceranae.</title>
        <authorList>
            <person name="Pelin A."/>
            <person name="Selman M."/>
            <person name="Aris-Brosou S."/>
            <person name="Farinelli L."/>
            <person name="Corradi N."/>
        </authorList>
    </citation>
    <scope>NUCLEOTIDE SEQUENCE [LARGE SCALE GENOMIC DNA]</scope>
    <source>
        <strain evidence="1 2">PA08 1199</strain>
    </source>
</reference>
<evidence type="ECO:0000313" key="2">
    <source>
        <dbReference type="Proteomes" id="UP000034350"/>
    </source>
</evidence>
<keyword evidence="2" id="KW-1185">Reference proteome</keyword>
<comment type="caution">
    <text evidence="1">The sequence shown here is derived from an EMBL/GenBank/DDBJ whole genome shotgun (WGS) entry which is preliminary data.</text>
</comment>
<dbReference type="VEuPathDB" id="MicrosporidiaDB:AAJ76_5000117747"/>
<proteinExistence type="predicted"/>
<dbReference type="EMBL" id="JPQZ01000005">
    <property type="protein sequence ID" value="KKO76279.1"/>
    <property type="molecule type" value="Genomic_DNA"/>
</dbReference>
<dbReference type="GeneID" id="36320764"/>
<dbReference type="Proteomes" id="UP000034350">
    <property type="component" value="Unassembled WGS sequence"/>
</dbReference>
<dbReference type="RefSeq" id="XP_024332021.1">
    <property type="nucleotide sequence ID" value="XM_024475817.1"/>
</dbReference>
<gene>
    <name evidence="1" type="ORF">AAJ76_5000117747</name>
</gene>
<dbReference type="AlphaFoldDB" id="A0A0F9ZFY0"/>
<name>A0A0F9ZFY0_9MICR</name>
<evidence type="ECO:0000313" key="1">
    <source>
        <dbReference type="EMBL" id="KKO76279.1"/>
    </source>
</evidence>